<dbReference type="GO" id="GO:0005975">
    <property type="term" value="P:carbohydrate metabolic process"/>
    <property type="evidence" value="ECO:0007669"/>
    <property type="project" value="InterPro"/>
</dbReference>
<dbReference type="Gene3D" id="3.20.20.300">
    <property type="entry name" value="Glycoside hydrolase, family 3, N-terminal domain"/>
    <property type="match status" value="1"/>
</dbReference>
<name>A0A7M4DG41_9MICO</name>
<dbReference type="AlphaFoldDB" id="A0A7M4DG41"/>
<dbReference type="InterPro" id="IPR001764">
    <property type="entry name" value="Glyco_hydro_3_N"/>
</dbReference>
<dbReference type="PANTHER" id="PTHR30480">
    <property type="entry name" value="BETA-HEXOSAMINIDASE-RELATED"/>
    <property type="match status" value="1"/>
</dbReference>
<feature type="region of interest" description="Disordered" evidence="4">
    <location>
        <begin position="347"/>
        <end position="372"/>
    </location>
</feature>
<reference evidence="6 7" key="1">
    <citation type="submission" date="2019-11" db="EMBL/GenBank/DDBJ databases">
        <authorList>
            <person name="Criscuolo A."/>
        </authorList>
    </citation>
    <scope>NUCLEOTIDE SEQUENCE [LARGE SCALE GENOMIC DNA]</scope>
    <source>
        <strain evidence="6">CIP111667</strain>
    </source>
</reference>
<keyword evidence="2" id="KW-0378">Hydrolase</keyword>
<dbReference type="Proteomes" id="UP000419743">
    <property type="component" value="Unassembled WGS sequence"/>
</dbReference>
<evidence type="ECO:0000256" key="4">
    <source>
        <dbReference type="SAM" id="MobiDB-lite"/>
    </source>
</evidence>
<keyword evidence="3" id="KW-0326">Glycosidase</keyword>
<dbReference type="GO" id="GO:0009254">
    <property type="term" value="P:peptidoglycan turnover"/>
    <property type="evidence" value="ECO:0007669"/>
    <property type="project" value="TreeGrafter"/>
</dbReference>
<dbReference type="InterPro" id="IPR036962">
    <property type="entry name" value="Glyco_hydro_3_N_sf"/>
</dbReference>
<evidence type="ECO:0000313" key="6">
    <source>
        <dbReference type="EMBL" id="VZO35884.1"/>
    </source>
</evidence>
<gene>
    <name evidence="6" type="primary">ybbD_2</name>
    <name evidence="6" type="ORF">HALOF300_01086</name>
</gene>
<evidence type="ECO:0000259" key="5">
    <source>
        <dbReference type="Pfam" id="PF00933"/>
    </source>
</evidence>
<dbReference type="GO" id="GO:0004553">
    <property type="term" value="F:hydrolase activity, hydrolyzing O-glycosyl compounds"/>
    <property type="evidence" value="ECO:0007669"/>
    <property type="project" value="InterPro"/>
</dbReference>
<dbReference type="SUPFAM" id="SSF51445">
    <property type="entry name" value="(Trans)glycosidases"/>
    <property type="match status" value="1"/>
</dbReference>
<dbReference type="EMBL" id="CACRYJ010000016">
    <property type="protein sequence ID" value="VZO35884.1"/>
    <property type="molecule type" value="Genomic_DNA"/>
</dbReference>
<accession>A0A7M4DG41</accession>
<comment type="caution">
    <text evidence="6">The sequence shown here is derived from an EMBL/GenBank/DDBJ whole genome shotgun (WGS) entry which is preliminary data.</text>
</comment>
<keyword evidence="7" id="KW-1185">Reference proteome</keyword>
<dbReference type="InterPro" id="IPR017853">
    <property type="entry name" value="GH"/>
</dbReference>
<proteinExistence type="inferred from homology"/>
<dbReference type="RefSeq" id="WP_156739905.1">
    <property type="nucleotide sequence ID" value="NZ_CACRYJ010000016.1"/>
</dbReference>
<evidence type="ECO:0000313" key="7">
    <source>
        <dbReference type="Proteomes" id="UP000419743"/>
    </source>
</evidence>
<protein>
    <submittedName>
        <fullName evidence="6">Putative lipoprotein YbbD</fullName>
    </submittedName>
</protein>
<keyword evidence="6" id="KW-0449">Lipoprotein</keyword>
<comment type="similarity">
    <text evidence="1">Belongs to the glycosyl hydrolase 3 family.</text>
</comment>
<dbReference type="Pfam" id="PF00933">
    <property type="entry name" value="Glyco_hydro_3"/>
    <property type="match status" value="1"/>
</dbReference>
<sequence length="516" mass="53569">MVHDRGADRSLESLAHAVLWPGFAGTRAPDWLLRARDAGAPGALLFAHNIDPDDAGQVSRLVGELDGTGGSLVGVDEEGGLVTRLHARHGSPSPGHAALGRHDVAADTETVAEQIGAELARHGITIDLAPVADVNNNPANPVIGSRSFGADPELVARHTAAYVRGLQRAGTAACAKHFPGHGDTTTDSHLAVSRMEVSADELEQIHLAPFRAAIEAGVRSVLTAHIIVPVLGPEPATVNPRALSMLREMGFDGLIISDAVEMEAIASTLGLGPGAVAALAAGVDLVCLGNQGADPRTPENPQPDESAYRQVHTAVVDALRSGSLRAERLEEAAERIAALRTWVTALRTSGSPDSSRAPLAPAPGTSTAAPDAPDATAARVAAHACDVRGDVRLRADVPVTVIDARVLRNRAAGREADLVGRALAARRTISHHRFDAEGTAELMRADPLGEVVLVVDQPHIAVAERHALTDVLAWHPGTVVVRLGWPGDLGVDLPRLVTTHGSSAVSASAVADLLMG</sequence>
<feature type="compositionally biased region" description="Low complexity" evidence="4">
    <location>
        <begin position="357"/>
        <end position="372"/>
    </location>
</feature>
<organism evidence="6 7">
    <name type="scientific">Occultella aeris</name>
    <dbReference type="NCBI Taxonomy" id="2761496"/>
    <lineage>
        <taxon>Bacteria</taxon>
        <taxon>Bacillati</taxon>
        <taxon>Actinomycetota</taxon>
        <taxon>Actinomycetes</taxon>
        <taxon>Micrococcales</taxon>
        <taxon>Ruaniaceae</taxon>
        <taxon>Occultella</taxon>
    </lineage>
</organism>
<dbReference type="PANTHER" id="PTHR30480:SF16">
    <property type="entry name" value="GLYCOSIDE HYDROLASE FAMILY 3 DOMAIN PROTEIN"/>
    <property type="match status" value="1"/>
</dbReference>
<evidence type="ECO:0000256" key="3">
    <source>
        <dbReference type="ARBA" id="ARBA00023295"/>
    </source>
</evidence>
<evidence type="ECO:0000256" key="1">
    <source>
        <dbReference type="ARBA" id="ARBA00005336"/>
    </source>
</evidence>
<dbReference type="InterPro" id="IPR050226">
    <property type="entry name" value="NagZ_Beta-hexosaminidase"/>
</dbReference>
<evidence type="ECO:0000256" key="2">
    <source>
        <dbReference type="ARBA" id="ARBA00022801"/>
    </source>
</evidence>
<feature type="domain" description="Glycoside hydrolase family 3 N-terminal" evidence="5">
    <location>
        <begin position="72"/>
        <end position="338"/>
    </location>
</feature>